<keyword evidence="1" id="KW-0472">Membrane</keyword>
<keyword evidence="3" id="KW-1185">Reference proteome</keyword>
<dbReference type="Proteomes" id="UP001451571">
    <property type="component" value="Chromosome"/>
</dbReference>
<evidence type="ECO:0000256" key="1">
    <source>
        <dbReference type="SAM" id="Phobius"/>
    </source>
</evidence>
<feature type="transmembrane region" description="Helical" evidence="1">
    <location>
        <begin position="88"/>
        <end position="111"/>
    </location>
</feature>
<feature type="transmembrane region" description="Helical" evidence="1">
    <location>
        <begin position="21"/>
        <end position="41"/>
    </location>
</feature>
<keyword evidence="1" id="KW-0812">Transmembrane</keyword>
<evidence type="ECO:0000313" key="3">
    <source>
        <dbReference type="Proteomes" id="UP001451571"/>
    </source>
</evidence>
<evidence type="ECO:0000313" key="2">
    <source>
        <dbReference type="EMBL" id="XAH72917.1"/>
    </source>
</evidence>
<dbReference type="RefSeq" id="WP_342756530.1">
    <property type="nucleotide sequence ID" value="NZ_CP146256.1"/>
</dbReference>
<feature type="transmembrane region" description="Helical" evidence="1">
    <location>
        <begin position="61"/>
        <end position="81"/>
    </location>
</feature>
<protein>
    <submittedName>
        <fullName evidence="2">DUF4418 family protein</fullName>
    </submittedName>
</protein>
<accession>A0ABZ3ERR3</accession>
<name>A0ABZ3ERR3_9FIRM</name>
<sequence>MISIKFAGYEKGTIIVMRNRVVFGILTIVIGLLIALGPQTIFPVCGVHEYSEETMKCFWTARAELGAGILISLSGLFAALTDSVRIRLGLTAAVLLNGILALLLPTVLIGVCGSTRMTCRALSLPALSVLSGLLIAIAIINGVYLNRMNKKGTKDHEKQTADDDKAVRS</sequence>
<gene>
    <name evidence="2" type="ORF">V6984_15585</name>
</gene>
<dbReference type="Pfam" id="PF14387">
    <property type="entry name" value="DUF4418"/>
    <property type="match status" value="1"/>
</dbReference>
<feature type="transmembrane region" description="Helical" evidence="1">
    <location>
        <begin position="123"/>
        <end position="144"/>
    </location>
</feature>
<organism evidence="2 3">
    <name type="scientific">Kineothrix sedimenti</name>
    <dbReference type="NCBI Taxonomy" id="3123317"/>
    <lineage>
        <taxon>Bacteria</taxon>
        <taxon>Bacillati</taxon>
        <taxon>Bacillota</taxon>
        <taxon>Clostridia</taxon>
        <taxon>Lachnospirales</taxon>
        <taxon>Lachnospiraceae</taxon>
        <taxon>Kineothrix</taxon>
    </lineage>
</organism>
<dbReference type="InterPro" id="IPR025531">
    <property type="entry name" value="DUF4418"/>
</dbReference>
<dbReference type="EMBL" id="CP146256">
    <property type="protein sequence ID" value="XAH72917.1"/>
    <property type="molecule type" value="Genomic_DNA"/>
</dbReference>
<reference evidence="2 3" key="1">
    <citation type="submission" date="2024-02" db="EMBL/GenBank/DDBJ databases">
        <title>Bacterial strain from lacustrine sediment.</title>
        <authorList>
            <person name="Petit C."/>
            <person name="Fadhlaoui K."/>
        </authorList>
    </citation>
    <scope>NUCLEOTIDE SEQUENCE [LARGE SCALE GENOMIC DNA]</scope>
    <source>
        <strain evidence="2 3">IPX-CK</strain>
    </source>
</reference>
<proteinExistence type="predicted"/>
<keyword evidence="1" id="KW-1133">Transmembrane helix</keyword>